<name>A0AAD3RMV5_LATJO</name>
<organism evidence="6 7">
    <name type="scientific">Lates japonicus</name>
    <name type="common">Japanese lates</name>
    <dbReference type="NCBI Taxonomy" id="270547"/>
    <lineage>
        <taxon>Eukaryota</taxon>
        <taxon>Metazoa</taxon>
        <taxon>Chordata</taxon>
        <taxon>Craniata</taxon>
        <taxon>Vertebrata</taxon>
        <taxon>Euteleostomi</taxon>
        <taxon>Actinopterygii</taxon>
        <taxon>Neopterygii</taxon>
        <taxon>Teleostei</taxon>
        <taxon>Neoteleostei</taxon>
        <taxon>Acanthomorphata</taxon>
        <taxon>Carangaria</taxon>
        <taxon>Carangaria incertae sedis</taxon>
        <taxon>Centropomidae</taxon>
        <taxon>Lates</taxon>
    </lineage>
</organism>
<keyword evidence="1" id="KW-0732">Signal</keyword>
<evidence type="ECO:0000256" key="4">
    <source>
        <dbReference type="PROSITE-ProRule" id="PRU01201"/>
    </source>
</evidence>
<feature type="repeat" description="CSPG" evidence="4">
    <location>
        <begin position="518"/>
        <end position="616"/>
    </location>
</feature>
<sequence>MYKQVTTFHQSDLDQNRLRYVSTDSSDQEDIVVERIQFDTHLGQFSLWNNTFLVKIMPAQVKVSNLVPLEMEAGEELTIGHTELQAEVKGKNLDPQTIKYILVKPPTLGSLQLLDKELAEGDMFTQKDILDSTVSYRVRVQRAVDSTDQFQFRVFAEDQYSPLYTFPVNILANADAPVLTNERLVVLQGGEHTLNKNYLWMESPSSTDFVYRVTQGPKYGRLIRDTPPGQPRFEGAIRVFSNEDLQVDRLIYKHDGSKTSSDEFHFSAFDPGAESSDVQEKVSGVFRISVQSKNEHTPVRVVDKVFNVVRYGQRLLTTDVIQFRDDDSGFNDTQIVYAREGILSGNIVSTSNPSQPLFRFTQADLRNKNVLFIHHGADRERFSLQVSDGFHKTTALLQIQAGEPYLRVVNNTIIVIDHGGTKTLNTTLLSADTNMDIRDNSQIKFQITSPPSDGRIIVSGIEASAFTQEDLKKGVVSYEHNYESLRSKDSFSFTVQAQGHSEEGTFRIKIFKQGYLSEPEVVTNEVIISYEGEHTVINHNHLKVEQADILPTEMVFTIKEPPRLGHVVKLTNSSDGMASPVLDYIHTFTQEDIDQGRILYVSASTQGNDAFTVDVSNGFTMVEDLEISLNVVPRIIPIQIFNFTVKEGLSRAINADIVNISHPFYSSANIDFVVEEQPQHGDIRYLDGDELSYFTWEEVKLGHVYYMHDSTETTEDSFTLSATAYEIERRSLPVTISVTVIPVNDEPPRLTRNTGLEPSLLCLRLHVSVATHIFGKPRWSTRPRLSGRVRAASNPCASSAGAAELTSAADDRT</sequence>
<dbReference type="PROSITE" id="PS51854">
    <property type="entry name" value="CSPG"/>
    <property type="match status" value="6"/>
</dbReference>
<keyword evidence="2" id="KW-0677">Repeat</keyword>
<feature type="repeat" description="CSPG" evidence="4">
    <location>
        <begin position="297"/>
        <end position="389"/>
    </location>
</feature>
<dbReference type="PANTHER" id="PTHR45739">
    <property type="entry name" value="MATRIX PROTEIN, PUTATIVE-RELATED"/>
    <property type="match status" value="1"/>
</dbReference>
<comment type="caution">
    <text evidence="6">The sequence shown here is derived from an EMBL/GenBank/DDBJ whole genome shotgun (WGS) entry which is preliminary data.</text>
</comment>
<feature type="repeat" description="CSPG" evidence="4">
    <location>
        <begin position="632"/>
        <end position="723"/>
    </location>
</feature>
<evidence type="ECO:0000256" key="2">
    <source>
        <dbReference type="ARBA" id="ARBA00022737"/>
    </source>
</evidence>
<keyword evidence="3" id="KW-0325">Glycoprotein</keyword>
<evidence type="ECO:0000313" key="6">
    <source>
        <dbReference type="EMBL" id="GLD74266.1"/>
    </source>
</evidence>
<reference evidence="6" key="1">
    <citation type="submission" date="2022-08" db="EMBL/GenBank/DDBJ databases">
        <title>Genome sequencing of akame (Lates japonicus).</title>
        <authorList>
            <person name="Hashiguchi Y."/>
            <person name="Takahashi H."/>
        </authorList>
    </citation>
    <scope>NUCLEOTIDE SEQUENCE</scope>
    <source>
        <strain evidence="6">Kochi</strain>
    </source>
</reference>
<dbReference type="Proteomes" id="UP001279410">
    <property type="component" value="Unassembled WGS sequence"/>
</dbReference>
<feature type="repeat" description="CSPG" evidence="4">
    <location>
        <begin position="60"/>
        <end position="155"/>
    </location>
</feature>
<evidence type="ECO:0000256" key="3">
    <source>
        <dbReference type="ARBA" id="ARBA00023180"/>
    </source>
</evidence>
<protein>
    <submittedName>
        <fullName evidence="6">Chondroitin sulfate proteoglycan 4 isoform X1</fullName>
    </submittedName>
</protein>
<gene>
    <name evidence="6" type="ORF">AKAME5_002559500</name>
</gene>
<dbReference type="InterPro" id="IPR051561">
    <property type="entry name" value="FRAS1_ECM"/>
</dbReference>
<keyword evidence="7" id="KW-1185">Reference proteome</keyword>
<feature type="repeat" description="CSPG" evidence="4">
    <location>
        <begin position="405"/>
        <end position="496"/>
    </location>
</feature>
<evidence type="ECO:0000256" key="1">
    <source>
        <dbReference type="ARBA" id="ARBA00022729"/>
    </source>
</evidence>
<dbReference type="AlphaFoldDB" id="A0AAD3RMV5"/>
<dbReference type="PANTHER" id="PTHR45739:SF13">
    <property type="entry name" value="CHONDROITIN SULFATE PROTEOGLYCAN 4"/>
    <property type="match status" value="1"/>
</dbReference>
<feature type="repeat" description="CSPG" evidence="4">
    <location>
        <begin position="175"/>
        <end position="269"/>
    </location>
</feature>
<evidence type="ECO:0000256" key="5">
    <source>
        <dbReference type="SAM" id="MobiDB-lite"/>
    </source>
</evidence>
<evidence type="ECO:0000313" key="7">
    <source>
        <dbReference type="Proteomes" id="UP001279410"/>
    </source>
</evidence>
<dbReference type="GO" id="GO:0009653">
    <property type="term" value="P:anatomical structure morphogenesis"/>
    <property type="evidence" value="ECO:0007669"/>
    <property type="project" value="TreeGrafter"/>
</dbReference>
<dbReference type="EMBL" id="BRZM01002104">
    <property type="protein sequence ID" value="GLD74266.1"/>
    <property type="molecule type" value="Genomic_DNA"/>
</dbReference>
<dbReference type="Pfam" id="PF16184">
    <property type="entry name" value="Cadherin_3"/>
    <property type="match status" value="6"/>
</dbReference>
<proteinExistence type="predicted"/>
<feature type="region of interest" description="Disordered" evidence="5">
    <location>
        <begin position="792"/>
        <end position="813"/>
    </location>
</feature>
<dbReference type="InterPro" id="IPR039005">
    <property type="entry name" value="CSPG_rpt"/>
</dbReference>
<accession>A0AAD3RMV5</accession>